<proteinExistence type="predicted"/>
<accession>A0A8S5RJ33</accession>
<sequence>MQVFISLHLRVRQSFLIYRVSWRFCRANQT</sequence>
<dbReference type="EMBL" id="BK059105">
    <property type="protein sequence ID" value="DAE31114.1"/>
    <property type="molecule type" value="Genomic_DNA"/>
</dbReference>
<evidence type="ECO:0000313" key="1">
    <source>
        <dbReference type="EMBL" id="DAE31114.1"/>
    </source>
</evidence>
<organism evidence="1">
    <name type="scientific">virus sp. ctML55</name>
    <dbReference type="NCBI Taxonomy" id="2827627"/>
    <lineage>
        <taxon>Viruses</taxon>
    </lineage>
</organism>
<reference evidence="1" key="1">
    <citation type="journal article" date="2021" name="Proc. Natl. Acad. Sci. U.S.A.">
        <title>A Catalog of Tens of Thousands of Viruses from Human Metagenomes Reveals Hidden Associations with Chronic Diseases.</title>
        <authorList>
            <person name="Tisza M.J."/>
            <person name="Buck C.B."/>
        </authorList>
    </citation>
    <scope>NUCLEOTIDE SEQUENCE</scope>
    <source>
        <strain evidence="1">CtML55</strain>
    </source>
</reference>
<name>A0A8S5RJ33_9VIRU</name>
<protein>
    <submittedName>
        <fullName evidence="1">Uncharacterized protein</fullName>
    </submittedName>
</protein>